<reference evidence="1" key="1">
    <citation type="submission" date="2019-08" db="EMBL/GenBank/DDBJ databases">
        <authorList>
            <person name="Kucharzyk K."/>
            <person name="Murdoch R.W."/>
            <person name="Higgins S."/>
            <person name="Loffler F."/>
        </authorList>
    </citation>
    <scope>NUCLEOTIDE SEQUENCE</scope>
</reference>
<gene>
    <name evidence="1" type="ORF">SDC9_27248</name>
</gene>
<dbReference type="Gene3D" id="3.90.850.10">
    <property type="entry name" value="Fumarylacetoacetase-like, C-terminal domain"/>
    <property type="match status" value="1"/>
</dbReference>
<sequence>MNIFILNKFGLSLFVKTDLTLCRDNSDFYIPDNFDSIIIEPAIAVKINRAGKYISSQFAQRYYSEIYIALNIVSDNFYSDKITVTEYSLNSTMEQSFYLIDNKNISELSTGFIISMDTENDIVISPSYTDPKNIIDSAIEEISRKISLKSGDIVAVTSEVNQKSQKGSCFKMYIDGLDNNYIKLLDFSIR</sequence>
<accession>A0A644UR06</accession>
<organism evidence="1">
    <name type="scientific">bioreactor metagenome</name>
    <dbReference type="NCBI Taxonomy" id="1076179"/>
    <lineage>
        <taxon>unclassified sequences</taxon>
        <taxon>metagenomes</taxon>
        <taxon>ecological metagenomes</taxon>
    </lineage>
</organism>
<dbReference type="InterPro" id="IPR036663">
    <property type="entry name" value="Fumarylacetoacetase_C_sf"/>
</dbReference>
<evidence type="ECO:0000313" key="1">
    <source>
        <dbReference type="EMBL" id="MPL81331.1"/>
    </source>
</evidence>
<dbReference type="AlphaFoldDB" id="A0A644UR06"/>
<dbReference type="EMBL" id="VSSQ01000148">
    <property type="protein sequence ID" value="MPL81331.1"/>
    <property type="molecule type" value="Genomic_DNA"/>
</dbReference>
<protein>
    <submittedName>
        <fullName evidence="1">Uncharacterized protein</fullName>
    </submittedName>
</protein>
<comment type="caution">
    <text evidence="1">The sequence shown here is derived from an EMBL/GenBank/DDBJ whole genome shotgun (WGS) entry which is preliminary data.</text>
</comment>
<proteinExistence type="predicted"/>
<dbReference type="SUPFAM" id="SSF56529">
    <property type="entry name" value="FAH"/>
    <property type="match status" value="1"/>
</dbReference>
<dbReference type="GO" id="GO:0003824">
    <property type="term" value="F:catalytic activity"/>
    <property type="evidence" value="ECO:0007669"/>
    <property type="project" value="InterPro"/>
</dbReference>
<name>A0A644UR06_9ZZZZ</name>